<feature type="region of interest" description="Disordered" evidence="14">
    <location>
        <begin position="260"/>
        <end position="321"/>
    </location>
</feature>
<dbReference type="Proteomes" id="UP000659654">
    <property type="component" value="Unassembled WGS sequence"/>
</dbReference>
<evidence type="ECO:0000256" key="5">
    <source>
        <dbReference type="ARBA" id="ARBA00022692"/>
    </source>
</evidence>
<reference evidence="20" key="1">
    <citation type="submission" date="2016-11" db="UniProtKB">
        <authorList>
            <consortium name="WormBaseParasite"/>
        </authorList>
    </citation>
    <scope>IDENTIFICATION</scope>
</reference>
<keyword evidence="11 13" id="KW-0739">Sodium transport</keyword>
<feature type="region of interest" description="Disordered" evidence="14">
    <location>
        <begin position="341"/>
        <end position="376"/>
    </location>
</feature>
<evidence type="ECO:0000256" key="15">
    <source>
        <dbReference type="SAM" id="Phobius"/>
    </source>
</evidence>
<sequence>MLSGSSFKIFFLNYYKWTGFLPIRNIGAARSFLGAAIWILILVATTSAFLFQSAVVIREYLRFPKNTITEVIVVILSRVKLQFRHEPAQPFPAVSVCSLNPFKYSKVAVSDDLNSLNVVANFIYIKATTWGKVQNYDYRTAVDSKAEGEQDHMVYSVMNTTAPYSYSGLIEVCGLGSKKWKFEGVYTAYLYNDFATMANQRFCNNTISPQCTLDCNTTYDLCQQMCQLQTVASYADEVLHAESVNREAVCEEFSSTMEPSTAKFDTTSESRSSDGGSETSSEYPSTAVEASTTVETSATSKDSTTEDVTTTAELETSTQLSTLQQLDTSTTIDEKTTFQTAEAQVESTTDSNSLSTTDLEGSSQALTSEEDSVTSTAIYEQTTQSKYDSTVTMDLLSTTKFMESTLAEASSSIGDEKTIKDLSSSTEPATSSGDYLTGHTMRTSTDNVEASTAADEAPTTERNELVTEETKKISSIAVITTEDAAMQSTTSKPLADDNSYDPNYHGYDESAYGCEEFKQFFNDDYYVYNPFKRPEQCLYIDINRVSIGVHKDTSNLNDRSQRCRLYEGNQSRDRRHY</sequence>
<feature type="compositionally biased region" description="Low complexity" evidence="14">
    <location>
        <begin position="347"/>
        <end position="359"/>
    </location>
</feature>
<dbReference type="EMBL" id="CAJFDI010000004">
    <property type="protein sequence ID" value="CAD5224870.1"/>
    <property type="molecule type" value="Genomic_DNA"/>
</dbReference>
<name>A0A1I7RU48_BURXY</name>
<evidence type="ECO:0000256" key="2">
    <source>
        <dbReference type="ARBA" id="ARBA00007193"/>
    </source>
</evidence>
<dbReference type="Proteomes" id="UP000095284">
    <property type="component" value="Unplaced"/>
</dbReference>
<keyword evidence="5 13" id="KW-0812">Transmembrane</keyword>
<evidence type="ECO:0000256" key="4">
    <source>
        <dbReference type="ARBA" id="ARBA00022461"/>
    </source>
</evidence>
<evidence type="ECO:0000256" key="14">
    <source>
        <dbReference type="SAM" id="MobiDB-lite"/>
    </source>
</evidence>
<keyword evidence="10" id="KW-0325">Glycoprotein</keyword>
<feature type="compositionally biased region" description="Basic and acidic residues" evidence="14">
    <location>
        <begin position="459"/>
        <end position="468"/>
    </location>
</feature>
<evidence type="ECO:0000256" key="11">
    <source>
        <dbReference type="ARBA" id="ARBA00023201"/>
    </source>
</evidence>
<feature type="compositionally biased region" description="Polar residues" evidence="14">
    <location>
        <begin position="421"/>
        <end position="450"/>
    </location>
</feature>
<feature type="transmembrane region" description="Helical" evidence="15">
    <location>
        <begin position="32"/>
        <end position="51"/>
    </location>
</feature>
<evidence type="ECO:0000313" key="16">
    <source>
        <dbReference type="EMBL" id="CAD5224870.1"/>
    </source>
</evidence>
<protein>
    <submittedName>
        <fullName evidence="16">(pine wood nematode) hypothetical protein</fullName>
    </submittedName>
</protein>
<dbReference type="GO" id="GO:0016020">
    <property type="term" value="C:membrane"/>
    <property type="evidence" value="ECO:0007669"/>
    <property type="project" value="UniProtKB-SubCell"/>
</dbReference>
<feature type="region of interest" description="Disordered" evidence="14">
    <location>
        <begin position="409"/>
        <end position="468"/>
    </location>
</feature>
<evidence type="ECO:0000256" key="1">
    <source>
        <dbReference type="ARBA" id="ARBA00004141"/>
    </source>
</evidence>
<proteinExistence type="inferred from homology"/>
<accession>A0A1I7RU48</accession>
<feature type="compositionally biased region" description="Polar residues" evidence="14">
    <location>
        <begin position="360"/>
        <end position="376"/>
    </location>
</feature>
<feature type="compositionally biased region" description="Low complexity" evidence="14">
    <location>
        <begin position="309"/>
        <end position="321"/>
    </location>
</feature>
<dbReference type="EMBL" id="CAJFCV020000004">
    <property type="protein sequence ID" value="CAG9113818.1"/>
    <property type="molecule type" value="Genomic_DNA"/>
</dbReference>
<evidence type="ECO:0000313" key="18">
    <source>
        <dbReference type="Proteomes" id="UP000095284"/>
    </source>
</evidence>
<evidence type="ECO:0000256" key="7">
    <source>
        <dbReference type="ARBA" id="ARBA00023053"/>
    </source>
</evidence>
<evidence type="ECO:0000256" key="6">
    <source>
        <dbReference type="ARBA" id="ARBA00022989"/>
    </source>
</evidence>
<dbReference type="Proteomes" id="UP000582659">
    <property type="component" value="Unassembled WGS sequence"/>
</dbReference>
<keyword evidence="7" id="KW-0915">Sodium</keyword>
<keyword evidence="12 13" id="KW-0407">Ion channel</keyword>
<gene>
    <name evidence="16" type="ORF">BXYJ_LOCUS8260</name>
</gene>
<keyword evidence="3 13" id="KW-0813">Transport</keyword>
<evidence type="ECO:0000256" key="8">
    <source>
        <dbReference type="ARBA" id="ARBA00023065"/>
    </source>
</evidence>
<keyword evidence="9 15" id="KW-0472">Membrane</keyword>
<keyword evidence="4 13" id="KW-0894">Sodium channel</keyword>
<dbReference type="WBParaSite" id="BXY_0425600.1">
    <property type="protein sequence ID" value="BXY_0425600.1"/>
    <property type="gene ID" value="BXY_0425600"/>
</dbReference>
<organism evidence="18 20">
    <name type="scientific">Bursaphelenchus xylophilus</name>
    <name type="common">Pinewood nematode worm</name>
    <name type="synonym">Aphelenchoides xylophilus</name>
    <dbReference type="NCBI Taxonomy" id="6326"/>
    <lineage>
        <taxon>Eukaryota</taxon>
        <taxon>Metazoa</taxon>
        <taxon>Ecdysozoa</taxon>
        <taxon>Nematoda</taxon>
        <taxon>Chromadorea</taxon>
        <taxon>Rhabditida</taxon>
        <taxon>Tylenchina</taxon>
        <taxon>Tylenchomorpha</taxon>
        <taxon>Aphelenchoidea</taxon>
        <taxon>Aphelenchoididae</taxon>
        <taxon>Bursaphelenchus</taxon>
    </lineage>
</organism>
<comment type="subcellular location">
    <subcellularLocation>
        <location evidence="1">Membrane</location>
        <topology evidence="1">Multi-pass membrane protein</topology>
    </subcellularLocation>
</comment>
<comment type="similarity">
    <text evidence="2 13">Belongs to the amiloride-sensitive sodium channel (TC 1.A.6) family.</text>
</comment>
<dbReference type="GO" id="GO:0005272">
    <property type="term" value="F:sodium channel activity"/>
    <property type="evidence" value="ECO:0007669"/>
    <property type="project" value="UniProtKB-KW"/>
</dbReference>
<dbReference type="InterPro" id="IPR001873">
    <property type="entry name" value="ENaC"/>
</dbReference>
<evidence type="ECO:0000256" key="10">
    <source>
        <dbReference type="ARBA" id="ARBA00023180"/>
    </source>
</evidence>
<keyword evidence="19" id="KW-1185">Reference proteome</keyword>
<dbReference type="AlphaFoldDB" id="A0A1I7RU48"/>
<evidence type="ECO:0000256" key="9">
    <source>
        <dbReference type="ARBA" id="ARBA00023136"/>
    </source>
</evidence>
<evidence type="ECO:0000256" key="3">
    <source>
        <dbReference type="ARBA" id="ARBA00022448"/>
    </source>
</evidence>
<evidence type="ECO:0000313" key="19">
    <source>
        <dbReference type="Proteomes" id="UP000659654"/>
    </source>
</evidence>
<keyword evidence="6 15" id="KW-1133">Transmembrane helix</keyword>
<evidence type="ECO:0000313" key="20">
    <source>
        <dbReference type="WBParaSite" id="BXY_0425600.1"/>
    </source>
</evidence>
<evidence type="ECO:0000256" key="12">
    <source>
        <dbReference type="ARBA" id="ARBA00023303"/>
    </source>
</evidence>
<evidence type="ECO:0000313" key="17">
    <source>
        <dbReference type="EMBL" id="CAG9113818.1"/>
    </source>
</evidence>
<dbReference type="Pfam" id="PF00858">
    <property type="entry name" value="ASC"/>
    <property type="match status" value="1"/>
</dbReference>
<evidence type="ECO:0000256" key="13">
    <source>
        <dbReference type="RuleBase" id="RU000679"/>
    </source>
</evidence>
<keyword evidence="8 13" id="KW-0406">Ion transport</keyword>
<feature type="compositionally biased region" description="Low complexity" evidence="14">
    <location>
        <begin position="273"/>
        <end position="300"/>
    </location>
</feature>
<reference evidence="17" key="2">
    <citation type="submission" date="2020-08" db="EMBL/GenBank/DDBJ databases">
        <authorList>
            <person name="Kikuchi T."/>
        </authorList>
    </citation>
    <scope>NUCLEOTIDE SEQUENCE</scope>
    <source>
        <strain evidence="16">Ka4C1</strain>
    </source>
</reference>